<protein>
    <submittedName>
        <fullName evidence="1">Uncharacterized protein</fullName>
    </submittedName>
</protein>
<gene>
    <name evidence="1" type="ORF">LCGC14_2970500</name>
</gene>
<dbReference type="EMBL" id="LAZR01060378">
    <property type="protein sequence ID" value="KKK65801.1"/>
    <property type="molecule type" value="Genomic_DNA"/>
</dbReference>
<accession>A0A0F9A0S8</accession>
<evidence type="ECO:0000313" key="1">
    <source>
        <dbReference type="EMBL" id="KKK65801.1"/>
    </source>
</evidence>
<organism evidence="1">
    <name type="scientific">marine sediment metagenome</name>
    <dbReference type="NCBI Taxonomy" id="412755"/>
    <lineage>
        <taxon>unclassified sequences</taxon>
        <taxon>metagenomes</taxon>
        <taxon>ecological metagenomes</taxon>
    </lineage>
</organism>
<reference evidence="1" key="1">
    <citation type="journal article" date="2015" name="Nature">
        <title>Complex archaea that bridge the gap between prokaryotes and eukaryotes.</title>
        <authorList>
            <person name="Spang A."/>
            <person name="Saw J.H."/>
            <person name="Jorgensen S.L."/>
            <person name="Zaremba-Niedzwiedzka K."/>
            <person name="Martijn J."/>
            <person name="Lind A.E."/>
            <person name="van Eijk R."/>
            <person name="Schleper C."/>
            <person name="Guy L."/>
            <person name="Ettema T.J."/>
        </authorList>
    </citation>
    <scope>NUCLEOTIDE SEQUENCE</scope>
</reference>
<name>A0A0F9A0S8_9ZZZZ</name>
<sequence>MDKVYLIPEHQLDLVNMHILNEVMDGLRETLADFKMIDGFRNISKNNWDILKGSLRFYIEKGFKKWLRVT</sequence>
<dbReference type="AlphaFoldDB" id="A0A0F9A0S8"/>
<proteinExistence type="predicted"/>
<comment type="caution">
    <text evidence="1">The sequence shown here is derived from an EMBL/GenBank/DDBJ whole genome shotgun (WGS) entry which is preliminary data.</text>
</comment>